<dbReference type="Proteomes" id="UP000324800">
    <property type="component" value="Unassembled WGS sequence"/>
</dbReference>
<name>A0A5J4WMA5_9EUKA</name>
<sequence>MFSEDGTIFPTTPFHAQIANVRNIADSKGKIRHQTQLKLPKMREFYTYSNDTSAVPTRSIESFSLSSHFTFSLEPVALIIAPSPITSFSIEANIQHTIVDQKKLNIIPQYMNQPHQLRSYVVFAPSGFSVIDIKLDQENQFKNIQQIQQIPLCAYNIRNAQIVEEIISKSKKQAGKKKKKNNKKNNQLIKVGVDRMKLQQEYSHKQLDQEKIQLPSISTIPILFAQRRCRNCNRNNEQEQDDNLYGEDFDDDRYLHITSKKQEMVDLLDLSPKCGLQNLPEALSFNIISRSGTIIRSIPTFFNQISVKDLFTTVYSLTMQISNFGEIWRNSQNRVLKDYHQIEDQTFQLNVIESSVREYLATGRIKRLPPVPLSDYIPINYGIRNGRYFESASIFGLSPVPITGEITNWKTMNFQNVLIAVQQLISYFRTLGQHRLVIREVLRRILNHYQSLNLPEGSKDMIQFSNRNKLLTNEVYTLFRTIARPVEMLDSEFPEDGAKKIYNMFKQTRIGLQQIRLAQKYPDTKFIQQIKNTFLHQIDRVRNNDEQYWNKYKNVIFQEPIGIKDHTFHTFKDDPTVDGTIPEGFATNPIKLQNRTTINISEYSLDLFLITEKIHFNKKQIVNVGLNLNLDSLFKNRKRLQLTWARSLYTETRS</sequence>
<gene>
    <name evidence="1" type="ORF">EZS28_008555</name>
</gene>
<evidence type="ECO:0000313" key="2">
    <source>
        <dbReference type="Proteomes" id="UP000324800"/>
    </source>
</evidence>
<dbReference type="EMBL" id="SNRW01001562">
    <property type="protein sequence ID" value="KAA6395918.1"/>
    <property type="molecule type" value="Genomic_DNA"/>
</dbReference>
<proteinExistence type="predicted"/>
<dbReference type="AlphaFoldDB" id="A0A5J4WMA5"/>
<protein>
    <submittedName>
        <fullName evidence="1">Uncharacterized protein</fullName>
    </submittedName>
</protein>
<comment type="caution">
    <text evidence="1">The sequence shown here is derived from an EMBL/GenBank/DDBJ whole genome shotgun (WGS) entry which is preliminary data.</text>
</comment>
<organism evidence="1 2">
    <name type="scientific">Streblomastix strix</name>
    <dbReference type="NCBI Taxonomy" id="222440"/>
    <lineage>
        <taxon>Eukaryota</taxon>
        <taxon>Metamonada</taxon>
        <taxon>Preaxostyla</taxon>
        <taxon>Oxymonadida</taxon>
        <taxon>Streblomastigidae</taxon>
        <taxon>Streblomastix</taxon>
    </lineage>
</organism>
<evidence type="ECO:0000313" key="1">
    <source>
        <dbReference type="EMBL" id="KAA6395918.1"/>
    </source>
</evidence>
<accession>A0A5J4WMA5</accession>
<reference evidence="1 2" key="1">
    <citation type="submission" date="2019-03" db="EMBL/GenBank/DDBJ databases">
        <title>Single cell metagenomics reveals metabolic interactions within the superorganism composed of flagellate Streblomastix strix and complex community of Bacteroidetes bacteria on its surface.</title>
        <authorList>
            <person name="Treitli S.C."/>
            <person name="Kolisko M."/>
            <person name="Husnik F."/>
            <person name="Keeling P."/>
            <person name="Hampl V."/>
        </authorList>
    </citation>
    <scope>NUCLEOTIDE SEQUENCE [LARGE SCALE GENOMIC DNA]</scope>
    <source>
        <strain evidence="1">ST1C</strain>
    </source>
</reference>